<dbReference type="RefSeq" id="WP_130073380.1">
    <property type="nucleotide sequence ID" value="NZ_CP048659.1"/>
</dbReference>
<dbReference type="OrthoDB" id="6692965at2"/>
<protein>
    <submittedName>
        <fullName evidence="2">Uncharacterized protein</fullName>
    </submittedName>
</protein>
<feature type="signal peptide" evidence="1">
    <location>
        <begin position="1"/>
        <end position="23"/>
    </location>
</feature>
<dbReference type="Proteomes" id="UP000593966">
    <property type="component" value="Chromosome"/>
</dbReference>
<keyword evidence="3" id="KW-1185">Reference proteome</keyword>
<evidence type="ECO:0000313" key="2">
    <source>
        <dbReference type="EMBL" id="QOW46292.1"/>
    </source>
</evidence>
<organism evidence="2 3">
    <name type="scientific">Acinetobacter piscicola</name>
    <dbReference type="NCBI Taxonomy" id="2006115"/>
    <lineage>
        <taxon>Bacteria</taxon>
        <taxon>Pseudomonadati</taxon>
        <taxon>Pseudomonadota</taxon>
        <taxon>Gammaproteobacteria</taxon>
        <taxon>Moraxellales</taxon>
        <taxon>Moraxellaceae</taxon>
        <taxon>Acinetobacter</taxon>
    </lineage>
</organism>
<proteinExistence type="predicted"/>
<evidence type="ECO:0000256" key="1">
    <source>
        <dbReference type="SAM" id="SignalP"/>
    </source>
</evidence>
<dbReference type="AlphaFoldDB" id="A0A4Q4H051"/>
<feature type="chain" id="PRO_5043193759" evidence="1">
    <location>
        <begin position="24"/>
        <end position="163"/>
    </location>
</feature>
<evidence type="ECO:0000313" key="3">
    <source>
        <dbReference type="Proteomes" id="UP000593966"/>
    </source>
</evidence>
<name>A0A4Q4H051_9GAMM</name>
<sequence>MLRQLLCTSTLILSGLIFTTTYAAPTQLDGVQTQRSHVSQNHQADFNLFISLMEQVDMQKMTIMAEEDNENITQEQKAQVADVIKNLQALSQSLAQAQFITVEGQKVQAAFMAYNDDSIYLLKNQQKWENDQKQKEKLIAHSMQLNQTLIDALQNLKVLAGQE</sequence>
<reference evidence="2 3" key="1">
    <citation type="submission" date="2020-02" db="EMBL/GenBank/DDBJ databases">
        <title>Tigecycline-resistant Acinetobacter species from pigs and migratory birds.</title>
        <authorList>
            <person name="Chen C."/>
            <person name="Sun J."/>
            <person name="Liao X.-P."/>
            <person name="Liu Y.-H."/>
        </authorList>
    </citation>
    <scope>NUCLEOTIDE SEQUENCE [LARGE SCALE GENOMIC DNA]</scope>
    <source>
        <strain evidence="2 3">YH12207_T</strain>
    </source>
</reference>
<dbReference type="EMBL" id="CP048659">
    <property type="protein sequence ID" value="QOW46292.1"/>
    <property type="molecule type" value="Genomic_DNA"/>
</dbReference>
<gene>
    <name evidence="2" type="ORF">G0028_10515</name>
</gene>
<accession>A0A4Q4H051</accession>
<keyword evidence="1" id="KW-0732">Signal</keyword>